<dbReference type="EMBL" id="CP032157">
    <property type="protein sequence ID" value="AXY74024.1"/>
    <property type="molecule type" value="Genomic_DNA"/>
</dbReference>
<protein>
    <recommendedName>
        <fullName evidence="3">Universal stress protein</fullName>
    </recommendedName>
</protein>
<dbReference type="SUPFAM" id="SSF52402">
    <property type="entry name" value="Adenine nucleotide alpha hydrolases-like"/>
    <property type="match status" value="2"/>
</dbReference>
<evidence type="ECO:0008006" key="3">
    <source>
        <dbReference type="Google" id="ProtNLM"/>
    </source>
</evidence>
<gene>
    <name evidence="1" type="ORF">D3H65_08520</name>
</gene>
<evidence type="ECO:0000313" key="1">
    <source>
        <dbReference type="EMBL" id="AXY74024.1"/>
    </source>
</evidence>
<dbReference type="KEGG" id="pseg:D3H65_08520"/>
<accession>A0A3B7MHY0</accession>
<sequence>MKKIIVAFDNTHFSAGAMQFILGLHQLAPVSLTGIFLPQIDYSALWSKSPGAMAGALFVPLAEEGEAEEVMANIKQFETFCQEHHIRYSVTKDFYDFTLNDFKEETKFADLLVIGSEAFYKAMGTERINDYLQDTLSHASCPVVLIPEKFEFPQTNILTYDGSEASVYAIKQFIYLFPELCDRKTLVIYVDEDADVTMPAEKKIKDLVCRHFDQCAYLTLHMDARKYLASWISEQKGGILVSGAFGRSSISRLFKPSFIYEAITDHQLPVFIAHH</sequence>
<keyword evidence="2" id="KW-1185">Reference proteome</keyword>
<proteinExistence type="predicted"/>
<dbReference type="Proteomes" id="UP000263900">
    <property type="component" value="Chromosome"/>
</dbReference>
<dbReference type="RefSeq" id="WP_119049911.1">
    <property type="nucleotide sequence ID" value="NZ_CP032157.1"/>
</dbReference>
<dbReference type="OrthoDB" id="659195at2"/>
<name>A0A3B7MHY0_9BACT</name>
<organism evidence="1 2">
    <name type="scientific">Paraflavitalea soli</name>
    <dbReference type="NCBI Taxonomy" id="2315862"/>
    <lineage>
        <taxon>Bacteria</taxon>
        <taxon>Pseudomonadati</taxon>
        <taxon>Bacteroidota</taxon>
        <taxon>Chitinophagia</taxon>
        <taxon>Chitinophagales</taxon>
        <taxon>Chitinophagaceae</taxon>
        <taxon>Paraflavitalea</taxon>
    </lineage>
</organism>
<evidence type="ECO:0000313" key="2">
    <source>
        <dbReference type="Proteomes" id="UP000263900"/>
    </source>
</evidence>
<reference evidence="1 2" key="1">
    <citation type="submission" date="2018-09" db="EMBL/GenBank/DDBJ databases">
        <title>Genome sequencing of strain 6GH32-13.</title>
        <authorList>
            <person name="Weon H.-Y."/>
            <person name="Heo J."/>
            <person name="Kwon S.-W."/>
        </authorList>
    </citation>
    <scope>NUCLEOTIDE SEQUENCE [LARGE SCALE GENOMIC DNA]</scope>
    <source>
        <strain evidence="1 2">5GH32-13</strain>
    </source>
</reference>
<dbReference type="AlphaFoldDB" id="A0A3B7MHY0"/>
<dbReference type="Gene3D" id="3.40.50.12370">
    <property type="match status" value="1"/>
</dbReference>